<accession>A0ABR7Z382</accession>
<comment type="subunit">
    <text evidence="3">The complex is composed of two ATP-binding proteins (LsrA), two transmembrane proteins (LsrC and LsrD) and a solute-binding protein (LsrB).</text>
</comment>
<evidence type="ECO:0000256" key="2">
    <source>
        <dbReference type="ARBA" id="ARBA00007942"/>
    </source>
</evidence>
<keyword evidence="7 12" id="KW-0812">Transmembrane</keyword>
<dbReference type="Proteomes" id="UP000805841">
    <property type="component" value="Unassembled WGS sequence"/>
</dbReference>
<keyword evidence="14" id="KW-1185">Reference proteome</keyword>
<comment type="function">
    <text evidence="10">Part of the ABC transporter complex LsrABCD involved in autoinducer 2 (AI-2) import. Probably responsible for the translocation of the substrate across the membrane.</text>
</comment>
<evidence type="ECO:0000256" key="12">
    <source>
        <dbReference type="SAM" id="Phobius"/>
    </source>
</evidence>
<dbReference type="RefSeq" id="WP_190421658.1">
    <property type="nucleotide sequence ID" value="NZ_JAAOCA010000016.1"/>
</dbReference>
<dbReference type="InterPro" id="IPR001851">
    <property type="entry name" value="ABC_transp_permease"/>
</dbReference>
<feature type="transmembrane region" description="Helical" evidence="12">
    <location>
        <begin position="228"/>
        <end position="249"/>
    </location>
</feature>
<dbReference type="Pfam" id="PF02653">
    <property type="entry name" value="BPD_transp_2"/>
    <property type="match status" value="1"/>
</dbReference>
<evidence type="ECO:0000256" key="10">
    <source>
        <dbReference type="ARBA" id="ARBA00025439"/>
    </source>
</evidence>
<feature type="transmembrane region" description="Helical" evidence="12">
    <location>
        <begin position="139"/>
        <end position="158"/>
    </location>
</feature>
<evidence type="ECO:0000256" key="5">
    <source>
        <dbReference type="ARBA" id="ARBA00022475"/>
    </source>
</evidence>
<dbReference type="PANTHER" id="PTHR32196">
    <property type="entry name" value="ABC TRANSPORTER PERMEASE PROTEIN YPHD-RELATED-RELATED"/>
    <property type="match status" value="1"/>
</dbReference>
<evidence type="ECO:0000256" key="8">
    <source>
        <dbReference type="ARBA" id="ARBA00022989"/>
    </source>
</evidence>
<keyword evidence="4" id="KW-0813">Transport</keyword>
<feature type="transmembrane region" description="Helical" evidence="12">
    <location>
        <begin position="109"/>
        <end position="132"/>
    </location>
</feature>
<comment type="subcellular location">
    <subcellularLocation>
        <location evidence="1">Cell inner membrane</location>
        <topology evidence="1">Multi-pass membrane protein</topology>
    </subcellularLocation>
</comment>
<feature type="transmembrane region" description="Helical" evidence="12">
    <location>
        <begin position="57"/>
        <end position="78"/>
    </location>
</feature>
<feature type="transmembrane region" description="Helical" evidence="12">
    <location>
        <begin position="28"/>
        <end position="51"/>
    </location>
</feature>
<name>A0ABR7Z382_9PSED</name>
<comment type="similarity">
    <text evidence="2">Belongs to the binding-protein-dependent transport system permease family. AraH/RbsC subfamily.</text>
</comment>
<gene>
    <name evidence="13" type="ORF">HAQ05_14225</name>
</gene>
<keyword evidence="6" id="KW-0997">Cell inner membrane</keyword>
<feature type="transmembrane region" description="Helical" evidence="12">
    <location>
        <begin position="178"/>
        <end position="197"/>
    </location>
</feature>
<proteinExistence type="inferred from homology"/>
<evidence type="ECO:0000256" key="11">
    <source>
        <dbReference type="ARBA" id="ARBA00039381"/>
    </source>
</evidence>
<organism evidence="13 14">
    <name type="scientific">Pseudomonas typographi</name>
    <dbReference type="NCBI Taxonomy" id="2715964"/>
    <lineage>
        <taxon>Bacteria</taxon>
        <taxon>Pseudomonadati</taxon>
        <taxon>Pseudomonadota</taxon>
        <taxon>Gammaproteobacteria</taxon>
        <taxon>Pseudomonadales</taxon>
        <taxon>Pseudomonadaceae</taxon>
        <taxon>Pseudomonas</taxon>
    </lineage>
</organism>
<evidence type="ECO:0000256" key="1">
    <source>
        <dbReference type="ARBA" id="ARBA00004429"/>
    </source>
</evidence>
<reference evidence="13 14" key="1">
    <citation type="journal article" date="2020" name="Insects">
        <title>Bacteria Belonging to Pseudomonas typographi sp. nov. from the Bark Beetle Ips typographus Have Genomic Potential to Aid in the Host Ecology.</title>
        <authorList>
            <person name="Peral-Aranega E."/>
            <person name="Saati-Santamaria Z."/>
            <person name="Kolarik M."/>
            <person name="Rivas R."/>
            <person name="Garcia-Fraile P."/>
        </authorList>
    </citation>
    <scope>NUCLEOTIDE SEQUENCE [LARGE SCALE GENOMIC DNA]</scope>
    <source>
        <strain evidence="13 14">CA3A</strain>
    </source>
</reference>
<keyword evidence="9 12" id="KW-0472">Membrane</keyword>
<evidence type="ECO:0000313" key="13">
    <source>
        <dbReference type="EMBL" id="MBD1599853.1"/>
    </source>
</evidence>
<evidence type="ECO:0000313" key="14">
    <source>
        <dbReference type="Proteomes" id="UP000805841"/>
    </source>
</evidence>
<protein>
    <recommendedName>
        <fullName evidence="11">Autoinducer 2 import system permease protein LsrD</fullName>
    </recommendedName>
</protein>
<keyword evidence="8 12" id="KW-1133">Transmembrane helix</keyword>
<dbReference type="PANTHER" id="PTHR32196:SF71">
    <property type="entry name" value="AUTOINDUCER 2 IMPORT SYSTEM PERMEASE PROTEIN LSRD"/>
    <property type="match status" value="1"/>
</dbReference>
<feature type="transmembrane region" description="Helical" evidence="12">
    <location>
        <begin position="311"/>
        <end position="332"/>
    </location>
</feature>
<comment type="caution">
    <text evidence="13">The sequence shown here is derived from an EMBL/GenBank/DDBJ whole genome shotgun (WGS) entry which is preliminary data.</text>
</comment>
<keyword evidence="5" id="KW-1003">Cell membrane</keyword>
<feature type="transmembrane region" description="Helical" evidence="12">
    <location>
        <begin position="261"/>
        <end position="279"/>
    </location>
</feature>
<evidence type="ECO:0000256" key="4">
    <source>
        <dbReference type="ARBA" id="ARBA00022448"/>
    </source>
</evidence>
<evidence type="ECO:0000256" key="9">
    <source>
        <dbReference type="ARBA" id="ARBA00023136"/>
    </source>
</evidence>
<dbReference type="CDD" id="cd06579">
    <property type="entry name" value="TM_PBP1_transp_AraH_like"/>
    <property type="match status" value="1"/>
</dbReference>
<evidence type="ECO:0000256" key="6">
    <source>
        <dbReference type="ARBA" id="ARBA00022519"/>
    </source>
</evidence>
<dbReference type="EMBL" id="JAAOCA010000016">
    <property type="protein sequence ID" value="MBD1599853.1"/>
    <property type="molecule type" value="Genomic_DNA"/>
</dbReference>
<evidence type="ECO:0000256" key="7">
    <source>
        <dbReference type="ARBA" id="ARBA00022692"/>
    </source>
</evidence>
<sequence length="349" mass="35495">MNASPETLPSALAVVDQRAAAKTNPETVTAIMLLLATVLLIFGSKLISPALGSWEQVLTILTLGSFLLVAAFGQGLVILTGGLDLSVPGTFMLGGVLSAAWIGSGDVHLWFFLPTILLLGGVVGAANGLGVVLLKVPPFIMTMGMSIIVGSIALGYTGGSTLGAAPTLLKALMKGDTLGVPNIVLLILVFSIAGWLLQSRTHFGRNLYAVGCSPAAARIAGIPITRTLVLVYALSGIASAFAGALLTGYSNGATLRMGDAYLLPTVAAVILGGASILGGSGSFINTLCGVLFLSTVESVIAATGLDQGWRLIISGTIIVLAILIQQAQASGARPGLSRLFKRSSGQPKS</sequence>
<evidence type="ECO:0000256" key="3">
    <source>
        <dbReference type="ARBA" id="ARBA00011262"/>
    </source>
</evidence>